<sequence>MSFFDISLLIIIGAFGLFGLWFGLIHTLGSLIGTVLGVYLASRYYETAADWLINTTGWGANFSKVLIFIIAFVIINRLVGLGFWVIDKILTIFTKLPFVSSLNRFLGLIFGIFEGSLVLGIIFYFIVRFPVGDSFMTWLSASKIAPYTVKLASILWPLLPDAIKVLKSTIAGLL</sequence>
<dbReference type="AlphaFoldDB" id="A0A0G0KJ60"/>
<evidence type="ECO:0000313" key="7">
    <source>
        <dbReference type="Proteomes" id="UP000034333"/>
    </source>
</evidence>
<evidence type="ECO:0000256" key="5">
    <source>
        <dbReference type="SAM" id="Phobius"/>
    </source>
</evidence>
<dbReference type="PANTHER" id="PTHR37306:SF1">
    <property type="entry name" value="COLICIN V PRODUCTION PROTEIN"/>
    <property type="match status" value="1"/>
</dbReference>
<dbReference type="Pfam" id="PF02674">
    <property type="entry name" value="Colicin_V"/>
    <property type="match status" value="1"/>
</dbReference>
<protein>
    <submittedName>
        <fullName evidence="6">Colicin V production protein</fullName>
    </submittedName>
</protein>
<dbReference type="Proteomes" id="UP000034333">
    <property type="component" value="Unassembled WGS sequence"/>
</dbReference>
<proteinExistence type="predicted"/>
<comment type="subcellular location">
    <subcellularLocation>
        <location evidence="1">Membrane</location>
        <topology evidence="1">Multi-pass membrane protein</topology>
    </subcellularLocation>
</comment>
<dbReference type="PANTHER" id="PTHR37306">
    <property type="entry name" value="COLICIN V PRODUCTION PROTEIN"/>
    <property type="match status" value="1"/>
</dbReference>
<dbReference type="GO" id="GO:0009403">
    <property type="term" value="P:toxin biosynthetic process"/>
    <property type="evidence" value="ECO:0007669"/>
    <property type="project" value="InterPro"/>
</dbReference>
<accession>A0A0G0KJ60</accession>
<name>A0A0G0KJ60_9BACT</name>
<feature type="transmembrane region" description="Helical" evidence="5">
    <location>
        <begin position="6"/>
        <end position="23"/>
    </location>
</feature>
<organism evidence="6 7">
    <name type="scientific">Candidatus Magasanikbacteria bacterium GW2011_GWA2_37_8</name>
    <dbReference type="NCBI Taxonomy" id="1619036"/>
    <lineage>
        <taxon>Bacteria</taxon>
        <taxon>Candidatus Magasanikiibacteriota</taxon>
    </lineage>
</organism>
<gene>
    <name evidence="6" type="ORF">US58_C0016G0013</name>
</gene>
<evidence type="ECO:0000256" key="1">
    <source>
        <dbReference type="ARBA" id="ARBA00004141"/>
    </source>
</evidence>
<feature type="transmembrane region" description="Helical" evidence="5">
    <location>
        <begin position="65"/>
        <end position="85"/>
    </location>
</feature>
<comment type="caution">
    <text evidence="6">The sequence shown here is derived from an EMBL/GenBank/DDBJ whole genome shotgun (WGS) entry which is preliminary data.</text>
</comment>
<feature type="transmembrane region" description="Helical" evidence="5">
    <location>
        <begin position="105"/>
        <end position="127"/>
    </location>
</feature>
<keyword evidence="4 5" id="KW-0472">Membrane</keyword>
<keyword evidence="3 5" id="KW-1133">Transmembrane helix</keyword>
<dbReference type="EMBL" id="LBTN01000016">
    <property type="protein sequence ID" value="KKQ40601.1"/>
    <property type="molecule type" value="Genomic_DNA"/>
</dbReference>
<dbReference type="InterPro" id="IPR003825">
    <property type="entry name" value="Colicin-V_CvpA"/>
</dbReference>
<evidence type="ECO:0000256" key="2">
    <source>
        <dbReference type="ARBA" id="ARBA00022692"/>
    </source>
</evidence>
<evidence type="ECO:0000256" key="4">
    <source>
        <dbReference type="ARBA" id="ARBA00023136"/>
    </source>
</evidence>
<reference evidence="6 7" key="1">
    <citation type="journal article" date="2015" name="Nature">
        <title>rRNA introns, odd ribosomes, and small enigmatic genomes across a large radiation of phyla.</title>
        <authorList>
            <person name="Brown C.T."/>
            <person name="Hug L.A."/>
            <person name="Thomas B.C."/>
            <person name="Sharon I."/>
            <person name="Castelle C.J."/>
            <person name="Singh A."/>
            <person name="Wilkins M.J."/>
            <person name="Williams K.H."/>
            <person name="Banfield J.F."/>
        </authorList>
    </citation>
    <scope>NUCLEOTIDE SEQUENCE [LARGE SCALE GENOMIC DNA]</scope>
</reference>
<dbReference type="GO" id="GO:0016020">
    <property type="term" value="C:membrane"/>
    <property type="evidence" value="ECO:0007669"/>
    <property type="project" value="UniProtKB-SubCell"/>
</dbReference>
<evidence type="ECO:0000313" key="6">
    <source>
        <dbReference type="EMBL" id="KKQ40601.1"/>
    </source>
</evidence>
<keyword evidence="2 5" id="KW-0812">Transmembrane</keyword>
<dbReference type="STRING" id="1619036.US58_C0016G0013"/>
<evidence type="ECO:0000256" key="3">
    <source>
        <dbReference type="ARBA" id="ARBA00022989"/>
    </source>
</evidence>